<name>A0AAN8R0F8_9TELE</name>
<reference evidence="2 3" key="1">
    <citation type="submission" date="2021-04" db="EMBL/GenBank/DDBJ databases">
        <authorList>
            <person name="De Guttry C."/>
            <person name="Zahm M."/>
            <person name="Klopp C."/>
            <person name="Cabau C."/>
            <person name="Louis A."/>
            <person name="Berthelot C."/>
            <person name="Parey E."/>
            <person name="Roest Crollius H."/>
            <person name="Montfort J."/>
            <person name="Robinson-Rechavi M."/>
            <person name="Bucao C."/>
            <person name="Bouchez O."/>
            <person name="Gislard M."/>
            <person name="Lluch J."/>
            <person name="Milhes M."/>
            <person name="Lampietro C."/>
            <person name="Lopez Roques C."/>
            <person name="Donnadieu C."/>
            <person name="Braasch I."/>
            <person name="Desvignes T."/>
            <person name="Postlethwait J."/>
            <person name="Bobe J."/>
            <person name="Wedekind C."/>
            <person name="Guiguen Y."/>
        </authorList>
    </citation>
    <scope>NUCLEOTIDE SEQUENCE [LARGE SCALE GENOMIC DNA]</scope>
    <source>
        <strain evidence="2">Cs_M1</strain>
        <tissue evidence="2">Blood</tissue>
    </source>
</reference>
<proteinExistence type="predicted"/>
<evidence type="ECO:0000313" key="3">
    <source>
        <dbReference type="Proteomes" id="UP001356427"/>
    </source>
</evidence>
<feature type="region of interest" description="Disordered" evidence="1">
    <location>
        <begin position="616"/>
        <end position="653"/>
    </location>
</feature>
<dbReference type="GO" id="GO:0005634">
    <property type="term" value="C:nucleus"/>
    <property type="evidence" value="ECO:0007669"/>
    <property type="project" value="TreeGrafter"/>
</dbReference>
<feature type="region of interest" description="Disordered" evidence="1">
    <location>
        <begin position="73"/>
        <end position="132"/>
    </location>
</feature>
<dbReference type="InterPro" id="IPR043442">
    <property type="entry name" value="Perm1"/>
</dbReference>
<dbReference type="PANTHER" id="PTHR47282:SF1">
    <property type="entry name" value="PGC-1 AND ERR-INDUCED REGULATOR IN MUSCLE PROTEIN 1"/>
    <property type="match status" value="1"/>
</dbReference>
<organism evidence="2 3">
    <name type="scientific">Coregonus suidteri</name>
    <dbReference type="NCBI Taxonomy" id="861788"/>
    <lineage>
        <taxon>Eukaryota</taxon>
        <taxon>Metazoa</taxon>
        <taxon>Chordata</taxon>
        <taxon>Craniata</taxon>
        <taxon>Vertebrata</taxon>
        <taxon>Euteleostomi</taxon>
        <taxon>Actinopterygii</taxon>
        <taxon>Neopterygii</taxon>
        <taxon>Teleostei</taxon>
        <taxon>Protacanthopterygii</taxon>
        <taxon>Salmoniformes</taxon>
        <taxon>Salmonidae</taxon>
        <taxon>Coregoninae</taxon>
        <taxon>Coregonus</taxon>
    </lineage>
</organism>
<dbReference type="Proteomes" id="UP001356427">
    <property type="component" value="Unassembled WGS sequence"/>
</dbReference>
<feature type="region of interest" description="Disordered" evidence="1">
    <location>
        <begin position="665"/>
        <end position="704"/>
    </location>
</feature>
<feature type="compositionally biased region" description="Basic and acidic residues" evidence="1">
    <location>
        <begin position="184"/>
        <end position="198"/>
    </location>
</feature>
<accession>A0AAN8R0F8</accession>
<evidence type="ECO:0000313" key="2">
    <source>
        <dbReference type="EMBL" id="KAK6319431.1"/>
    </source>
</evidence>
<feature type="region of interest" description="Disordered" evidence="1">
    <location>
        <begin position="774"/>
        <end position="804"/>
    </location>
</feature>
<sequence>MARPHSDSATPQARTGGRRRTHTQHVTAAGKAEPGDFILIPQMQEPVKVAMDDIDHSVHIAERDWDSFYKESEECSLPPPELAGSDDLGLSDEEPEDSGCPVCPALDNVQDDPRQQNAAPNTAIPSQPSVEEEATLREDFICTDLPVKVCESGSEETQLNDPLRLTEEEGGALLDRVFDNSPHAQKESDSGYYGENRESGYFEENSLTTELVEETPGETAEQITEETSRNQDVPNDLGSVPESSSNTCIANSDLSGACDVSDIKGFDGELPSEGGTGTLHDILTPQPPQPVPLPPQDLYLGQNISQEQLLCHTETAILCERDARVAPREEKERWFVTVNGSPAPHRVHAATAIKKKKKKKTCRNSVPRGHHTSEGPDPPPESESEIDIDGMEESNGQETMNEIITQSCNKSKPLPNTHTLPNNYHREVYIEFPKINVSYSELPPLFSELSSSSSFSEEVNVSTELPLQRDDSTETLNPESSIEENKQENYSSAIGLKRSVDHPLSKLQDLLFAQTDEDAPQLHRSESVDSNEEVEFFYTTSTSYDSEEEYVSATEMEDTNTPSSKIDSTLSASLPLQIDTANSQPLIEEDCLNCPVLPQREGYENTADQAYIDSVRTCPSTGRSNSNPIMSDESSAPADSNNSPNSHMTNEAPAHRVGEPLTDWEHLPQTNTSEDQPTPPLPLLPEVTVTPTETPETSYNASDPTRPVYAISAFWDEMEKWTIKDILHLRVSRSPSPLKDSLHPQESDRAHVDVTVTDMQSSYLTDIAEDYSQDSSLVDTSDTADSDYFTHNDDSPKPDRSSCEFSTFSDFDEEYMQFFGTSSNPSPEPGNFKRRRPESPCSGAISQEEETDSSTGLATPVDCEELAALSSSSEDSIPNEDSISNTSLLPEATCLKGIKKSRSMCNIVQALEVAKVEMQLKDMHNAQALDVEKQLKDMCNVQAALEIHMQLKDVHNVQALEVEMELKDMCIVQALEVPEVEMQLQEMHNVQDLEVELQLKDVPIVQALDIETRPKHMQNVQALEVAKVEMQLEMVVKKALEIKDMHNVQALEVEMELKDMIEEAENRLFLNSCQDLDLAENPVLAVIDRISRTPSPILPNTDILDELYRITFPELYEYLFTEDVLSVYKSLMSMSVPESCYDYSLSKYRAGVLFPPLVQQSLHGEGEPVPIFSCSRSAARDLTFPKLEDFLFPQQDTYLESEEEDDCSPIRVVTRSDIQAKEAVSLSSSSSAAPDGYPPKTHFYSQRGWTGNWKSLLSLRRIRFPGKGSTSWCWRSGAWMSPAVSQAQRALPPPITPSSQADTIVNKATRISPPPPEVIQLGHQIFRQLSEKQRRFKSLQTSVSVSKKDGILFSLKQSDMCLVCIAFASWVLRSADPMAADTWKAALLANVSAISAIQYLRRYVVKRREAEDLNDSTEDEA</sequence>
<feature type="compositionally biased region" description="Polar residues" evidence="1">
    <location>
        <begin position="617"/>
        <end position="629"/>
    </location>
</feature>
<feature type="compositionally biased region" description="Basic residues" evidence="1">
    <location>
        <begin position="351"/>
        <end position="362"/>
    </location>
</feature>
<keyword evidence="3" id="KW-1185">Reference proteome</keyword>
<feature type="region of interest" description="Disordered" evidence="1">
    <location>
        <begin position="351"/>
        <end position="387"/>
    </location>
</feature>
<feature type="compositionally biased region" description="Low complexity" evidence="1">
    <location>
        <begin position="631"/>
        <end position="646"/>
    </location>
</feature>
<feature type="compositionally biased region" description="Polar residues" evidence="1">
    <location>
        <begin position="115"/>
        <end position="129"/>
    </location>
</feature>
<feature type="region of interest" description="Disordered" evidence="1">
    <location>
        <begin position="460"/>
        <end position="489"/>
    </location>
</feature>
<feature type="compositionally biased region" description="Polar residues" evidence="1">
    <location>
        <begin position="774"/>
        <end position="783"/>
    </location>
</feature>
<comment type="caution">
    <text evidence="2">The sequence shown here is derived from an EMBL/GenBank/DDBJ whole genome shotgun (WGS) entry which is preliminary data.</text>
</comment>
<feature type="region of interest" description="Disordered" evidence="1">
    <location>
        <begin position="212"/>
        <end position="250"/>
    </location>
</feature>
<feature type="region of interest" description="Disordered" evidence="1">
    <location>
        <begin position="1"/>
        <end position="37"/>
    </location>
</feature>
<feature type="compositionally biased region" description="Polar residues" evidence="1">
    <location>
        <begin position="241"/>
        <end position="250"/>
    </location>
</feature>
<dbReference type="GO" id="GO:0014850">
    <property type="term" value="P:response to muscle activity"/>
    <property type="evidence" value="ECO:0007669"/>
    <property type="project" value="TreeGrafter"/>
</dbReference>
<dbReference type="EMBL" id="JAGTTL010000008">
    <property type="protein sequence ID" value="KAK6319431.1"/>
    <property type="molecule type" value="Genomic_DNA"/>
</dbReference>
<evidence type="ECO:0000256" key="1">
    <source>
        <dbReference type="SAM" id="MobiDB-lite"/>
    </source>
</evidence>
<feature type="region of interest" description="Disordered" evidence="1">
    <location>
        <begin position="177"/>
        <end position="198"/>
    </location>
</feature>
<feature type="compositionally biased region" description="Basic and acidic residues" evidence="1">
    <location>
        <begin position="788"/>
        <end position="802"/>
    </location>
</feature>
<dbReference type="PANTHER" id="PTHR47282">
    <property type="entry name" value="PGC-1 AND ERR-INDUCED REGULATOR IN MUSCLE PROTEIN 1"/>
    <property type="match status" value="1"/>
</dbReference>
<feature type="compositionally biased region" description="Low complexity" evidence="1">
    <location>
        <begin position="684"/>
        <end position="697"/>
    </location>
</feature>
<dbReference type="GO" id="GO:0006355">
    <property type="term" value="P:regulation of DNA-templated transcription"/>
    <property type="evidence" value="ECO:0007669"/>
    <property type="project" value="InterPro"/>
</dbReference>
<protein>
    <submittedName>
        <fullName evidence="2">Uncharacterized protein</fullName>
    </submittedName>
</protein>
<gene>
    <name evidence="2" type="ORF">J4Q44_G00106420</name>
</gene>
<dbReference type="GO" id="GO:0005737">
    <property type="term" value="C:cytoplasm"/>
    <property type="evidence" value="ECO:0007669"/>
    <property type="project" value="TreeGrafter"/>
</dbReference>
<feature type="region of interest" description="Disordered" evidence="1">
    <location>
        <begin position="818"/>
        <end position="858"/>
    </location>
</feature>